<feature type="compositionally biased region" description="Polar residues" evidence="1">
    <location>
        <begin position="414"/>
        <end position="424"/>
    </location>
</feature>
<comment type="caution">
    <text evidence="3">The sequence shown here is derived from an EMBL/GenBank/DDBJ whole genome shotgun (WGS) entry which is preliminary data.</text>
</comment>
<name>A0A834TGB0_9FABA</name>
<feature type="region of interest" description="Disordered" evidence="1">
    <location>
        <begin position="1"/>
        <end position="122"/>
    </location>
</feature>
<feature type="region of interest" description="Disordered" evidence="1">
    <location>
        <begin position="491"/>
        <end position="513"/>
    </location>
</feature>
<feature type="domain" description="XS" evidence="2">
    <location>
        <begin position="821"/>
        <end position="949"/>
    </location>
</feature>
<feature type="compositionally biased region" description="Basic and acidic residues" evidence="1">
    <location>
        <begin position="1"/>
        <end position="10"/>
    </location>
</feature>
<sequence>MQSRRCEEHVAVSPASRAQQRIQVGPEPNRRTRRDGLDRETVHQRNLSPQKIDELRRGVGGNNGSDGFERRDHDWHLGARRSSGVHSKSPPTEQPRKRPQFDDGIRRRSCSPPLGMRPRYEMSKTMEYNVDGENLDAKRVYGYDHVNCSVNREKDLTESRLVGGQGMLDRKLMVHENEVRGTYRLVPDTGLPSHYEESGGPLPTLSRSADMGRFEHERHQHRDLLSSDKVPVTESYKGVEKTVLHPGEVSVTTMSPSYTKNFASTSQMRDYGSSSLGMSRSDICSHHDGNHLPTYYELPRGSGKLTEHVGFSGYEQRPLMDTTRGPEPGQRNMCHQGCAYSPMRTEHEEYLNSRLQVAAQDERVYQYDELPRRIAPHGRLDYEQAQVEYNSRELPGPFRMRPVLDRTGKGEDSYGNQRRGSTNGHPALEKHKYFDYPDMSRTSIVTKQGEEYLDSGYNNLEIDRRMPQEYEASYPGVSEADRLSILRSEYDSQGNRGSGLRQERFQNNPLTKHNLETHRHAARVQDMKQDLGIRDHLDRQLKRKYNADESMYVCDSRTMKSCKWDALDDFQDLYESEEWIDDEETNLFYTSGNVEHDHKFYRKDRREYNGLVREDFHSDDWISSQNSMGYEQQQHTFRSRKYPFQYVKNHPKANSSNWNKPQHFPKRNAFHKQPKVWKKNHGYDENMHINNDESCEQWISATESEPCEGSEEFNQMVQEAFLMYSKRLNMSSSLQRRYKEQGKAGSLFCIVCGRSSSKEFMDTQRLVTHAFMSHKAGLRAKHLGLHKAICVLLGWDTVVPQETITWFPQVLPSAEALAQKEDLILWPPVVIIHNASMSDDNPQKWKVVSMETVEAFLRGKGFVRGRIKVSLGKPADQSVILVKFLGTFGGLGDAERLNKYLSDCNRGRLEFERIKSKTNKCSAVDEAEVEGEKVESILYGYMGIAEDLDKLDFNAKNRCIIKSRKEIEQLDKDPVKANERH</sequence>
<proteinExistence type="predicted"/>
<dbReference type="Gene3D" id="3.30.70.2890">
    <property type="entry name" value="XS domain"/>
    <property type="match status" value="1"/>
</dbReference>
<dbReference type="GO" id="GO:0031047">
    <property type="term" value="P:regulatory ncRNA-mediated gene silencing"/>
    <property type="evidence" value="ECO:0007669"/>
    <property type="project" value="InterPro"/>
</dbReference>
<dbReference type="InterPro" id="IPR038588">
    <property type="entry name" value="XS_domain_sf"/>
</dbReference>
<feature type="compositionally biased region" description="Basic and acidic residues" evidence="1">
    <location>
        <begin position="94"/>
        <end position="106"/>
    </location>
</feature>
<protein>
    <submittedName>
        <fullName evidence="3">Protein SUPPRESSOR OF GENE SILENCING 3</fullName>
    </submittedName>
</protein>
<dbReference type="PANTHER" id="PTHR46619">
    <property type="entry name" value="RNA RECOGNITION MOTIF XS DOMAIN PROTEIN-RELATED"/>
    <property type="match status" value="1"/>
</dbReference>
<dbReference type="Pfam" id="PF03468">
    <property type="entry name" value="XS"/>
    <property type="match status" value="1"/>
</dbReference>
<evidence type="ECO:0000256" key="1">
    <source>
        <dbReference type="SAM" id="MobiDB-lite"/>
    </source>
</evidence>
<feature type="compositionally biased region" description="Basic and acidic residues" evidence="1">
    <location>
        <begin position="402"/>
        <end position="412"/>
    </location>
</feature>
<gene>
    <name evidence="3" type="ORF">G2W53_025710</name>
</gene>
<dbReference type="OrthoDB" id="777694at2759"/>
<keyword evidence="4" id="KW-1185">Reference proteome</keyword>
<dbReference type="AlphaFoldDB" id="A0A834TGB0"/>
<dbReference type="Proteomes" id="UP000634136">
    <property type="component" value="Unassembled WGS sequence"/>
</dbReference>
<organism evidence="3 4">
    <name type="scientific">Senna tora</name>
    <dbReference type="NCBI Taxonomy" id="362788"/>
    <lineage>
        <taxon>Eukaryota</taxon>
        <taxon>Viridiplantae</taxon>
        <taxon>Streptophyta</taxon>
        <taxon>Embryophyta</taxon>
        <taxon>Tracheophyta</taxon>
        <taxon>Spermatophyta</taxon>
        <taxon>Magnoliopsida</taxon>
        <taxon>eudicotyledons</taxon>
        <taxon>Gunneridae</taxon>
        <taxon>Pentapetalae</taxon>
        <taxon>rosids</taxon>
        <taxon>fabids</taxon>
        <taxon>Fabales</taxon>
        <taxon>Fabaceae</taxon>
        <taxon>Caesalpinioideae</taxon>
        <taxon>Cassia clade</taxon>
        <taxon>Senna</taxon>
    </lineage>
</organism>
<evidence type="ECO:0000313" key="3">
    <source>
        <dbReference type="EMBL" id="KAF7820255.1"/>
    </source>
</evidence>
<feature type="region of interest" description="Disordered" evidence="1">
    <location>
        <begin position="396"/>
        <end position="429"/>
    </location>
</feature>
<feature type="compositionally biased region" description="Basic and acidic residues" evidence="1">
    <location>
        <begin position="67"/>
        <end position="77"/>
    </location>
</feature>
<dbReference type="PANTHER" id="PTHR46619:SF4">
    <property type="entry name" value="XS DOMAIN-CONTAINING PROTEIN-RELATED"/>
    <property type="match status" value="1"/>
</dbReference>
<reference evidence="3" key="1">
    <citation type="submission" date="2020-09" db="EMBL/GenBank/DDBJ databases">
        <title>Genome-Enabled Discovery of Anthraquinone Biosynthesis in Senna tora.</title>
        <authorList>
            <person name="Kang S.-H."/>
            <person name="Pandey R.P."/>
            <person name="Lee C.-M."/>
            <person name="Sim J.-S."/>
            <person name="Jeong J.-T."/>
            <person name="Choi B.-S."/>
            <person name="Jung M."/>
            <person name="Ginzburg D."/>
            <person name="Zhao K."/>
            <person name="Won S.Y."/>
            <person name="Oh T.-J."/>
            <person name="Yu Y."/>
            <person name="Kim N.-H."/>
            <person name="Lee O.R."/>
            <person name="Lee T.-H."/>
            <person name="Bashyal P."/>
            <person name="Kim T.-S."/>
            <person name="Lee W.-H."/>
            <person name="Kawkins C."/>
            <person name="Kim C.-K."/>
            <person name="Kim J.S."/>
            <person name="Ahn B.O."/>
            <person name="Rhee S.Y."/>
            <person name="Sohng J.K."/>
        </authorList>
    </citation>
    <scope>NUCLEOTIDE SEQUENCE</scope>
    <source>
        <tissue evidence="3">Leaf</tissue>
    </source>
</reference>
<accession>A0A834TGB0</accession>
<dbReference type="InterPro" id="IPR005380">
    <property type="entry name" value="XS_domain"/>
</dbReference>
<dbReference type="EMBL" id="JAAIUW010000008">
    <property type="protein sequence ID" value="KAF7820255.1"/>
    <property type="molecule type" value="Genomic_DNA"/>
</dbReference>
<feature type="compositionally biased region" description="Basic and acidic residues" evidence="1">
    <location>
        <begin position="28"/>
        <end position="43"/>
    </location>
</feature>
<evidence type="ECO:0000259" key="2">
    <source>
        <dbReference type="Pfam" id="PF03468"/>
    </source>
</evidence>
<evidence type="ECO:0000313" key="4">
    <source>
        <dbReference type="Proteomes" id="UP000634136"/>
    </source>
</evidence>